<proteinExistence type="predicted"/>
<dbReference type="InterPro" id="IPR036866">
    <property type="entry name" value="RibonucZ/Hydroxyglut_hydro"/>
</dbReference>
<evidence type="ECO:0000313" key="3">
    <source>
        <dbReference type="EMBL" id="MFD1019907.1"/>
    </source>
</evidence>
<dbReference type="CDD" id="cd07724">
    <property type="entry name" value="POD-like_MBL-fold"/>
    <property type="match status" value="1"/>
</dbReference>
<dbReference type="Pfam" id="PF00753">
    <property type="entry name" value="Lactamase_B"/>
    <property type="match status" value="1"/>
</dbReference>
<evidence type="ECO:0000313" key="4">
    <source>
        <dbReference type="Proteomes" id="UP001596990"/>
    </source>
</evidence>
<feature type="domain" description="Rhodanese" evidence="2">
    <location>
        <begin position="380"/>
        <end position="468"/>
    </location>
</feature>
<gene>
    <name evidence="3" type="ORF">ACFQ2J_12040</name>
</gene>
<dbReference type="SUPFAM" id="SSF52821">
    <property type="entry name" value="Rhodanese/Cell cycle control phosphatase"/>
    <property type="match status" value="2"/>
</dbReference>
<dbReference type="SMART" id="SM00849">
    <property type="entry name" value="Lactamase_B"/>
    <property type="match status" value="1"/>
</dbReference>
<feature type="domain" description="Rhodanese" evidence="2">
    <location>
        <begin position="278"/>
        <end position="308"/>
    </location>
</feature>
<dbReference type="Gene3D" id="3.60.15.10">
    <property type="entry name" value="Ribonuclease Z/Hydroxyacylglutathione hydrolase-like"/>
    <property type="match status" value="1"/>
</dbReference>
<dbReference type="InterPro" id="IPR044528">
    <property type="entry name" value="POD-like_MBL-fold"/>
</dbReference>
<comment type="caution">
    <text evidence="3">The sequence shown here is derived from an EMBL/GenBank/DDBJ whole genome shotgun (WGS) entry which is preliminary data.</text>
</comment>
<organism evidence="3 4">
    <name type="scientific">Thalassobacillus hwangdonensis</name>
    <dbReference type="NCBI Taxonomy" id="546108"/>
    <lineage>
        <taxon>Bacteria</taxon>
        <taxon>Bacillati</taxon>
        <taxon>Bacillota</taxon>
        <taxon>Bacilli</taxon>
        <taxon>Bacillales</taxon>
        <taxon>Bacillaceae</taxon>
        <taxon>Thalassobacillus</taxon>
    </lineage>
</organism>
<protein>
    <submittedName>
        <fullName evidence="3">Rhodanese-like domain-containing protein</fullName>
    </submittedName>
</protein>
<dbReference type="SMART" id="SM00450">
    <property type="entry name" value="RHOD"/>
    <property type="match status" value="2"/>
</dbReference>
<dbReference type="InterPro" id="IPR051682">
    <property type="entry name" value="Mito_Persulfide_Diox"/>
</dbReference>
<dbReference type="Gene3D" id="3.40.250.10">
    <property type="entry name" value="Rhodanese-like domain"/>
    <property type="match status" value="2"/>
</dbReference>
<dbReference type="InterPro" id="IPR036873">
    <property type="entry name" value="Rhodanese-like_dom_sf"/>
</dbReference>
<dbReference type="InterPro" id="IPR001279">
    <property type="entry name" value="Metallo-B-lactamas"/>
</dbReference>
<evidence type="ECO:0000259" key="2">
    <source>
        <dbReference type="PROSITE" id="PS50206"/>
    </source>
</evidence>
<dbReference type="EMBL" id="JBHTKL010000005">
    <property type="protein sequence ID" value="MFD1019907.1"/>
    <property type="molecule type" value="Genomic_DNA"/>
</dbReference>
<keyword evidence="1" id="KW-0479">Metal-binding</keyword>
<dbReference type="Pfam" id="PF00581">
    <property type="entry name" value="Rhodanese"/>
    <property type="match status" value="2"/>
</dbReference>
<dbReference type="SUPFAM" id="SSF56281">
    <property type="entry name" value="Metallo-hydrolase/oxidoreductase"/>
    <property type="match status" value="1"/>
</dbReference>
<dbReference type="InterPro" id="IPR001763">
    <property type="entry name" value="Rhodanese-like_dom"/>
</dbReference>
<evidence type="ECO:0000256" key="1">
    <source>
        <dbReference type="ARBA" id="ARBA00022723"/>
    </source>
</evidence>
<dbReference type="PANTHER" id="PTHR43084:SF1">
    <property type="entry name" value="PERSULFIDE DIOXYGENASE ETHE1, MITOCHONDRIAL"/>
    <property type="match status" value="1"/>
</dbReference>
<dbReference type="PANTHER" id="PTHR43084">
    <property type="entry name" value="PERSULFIDE DIOXYGENASE ETHE1"/>
    <property type="match status" value="1"/>
</dbReference>
<reference evidence="4" key="1">
    <citation type="journal article" date="2019" name="Int. J. Syst. Evol. Microbiol.">
        <title>The Global Catalogue of Microorganisms (GCM) 10K type strain sequencing project: providing services to taxonomists for standard genome sequencing and annotation.</title>
        <authorList>
            <consortium name="The Broad Institute Genomics Platform"/>
            <consortium name="The Broad Institute Genome Sequencing Center for Infectious Disease"/>
            <person name="Wu L."/>
            <person name="Ma J."/>
        </authorList>
    </citation>
    <scope>NUCLEOTIDE SEQUENCE [LARGE SCALE GENOMIC DNA]</scope>
    <source>
        <strain evidence="4">CCUG 56607</strain>
    </source>
</reference>
<dbReference type="CDD" id="cd00158">
    <property type="entry name" value="RHOD"/>
    <property type="match status" value="1"/>
</dbReference>
<accession>A0ABW3L2C6</accession>
<sequence>MFFKSFFDENLAQMSYMVGCQRTGEALVVDPARDITPYLETAKKEGFNITATTETHIHADFVSGARELSKRVNAKLYLSDEGDEGWKYKYLDEVDHELVKDGDTFYVGNVKMDVLHTPGHTPESISFVLTDVGGGSDVPMGIFTGDFVFVGDIGRPDLLEKAAGAEGTAQSGAKDMFQALKKFKELPDHLQLWPGHGAGSACGKSLGAVPQSTVGYEKINNWALQMEDESQFVSELIEGQPEPPKYFAMMKKLNKQGPDYLEEKELEKLTVADLKKYKSKEHFIVDTRSAKAFSEGHIPGTINIPFNKSFANWAGWLIGYDQDIILIANEYDVDEIKLALQSIGLDRIVGKVEAKDLAQQSGLETYESVTPEELKEKYKDHDDYVVVDVRNQSEWDEGHMEDANHIMLGTLPDRTDEIPEGKTPVVHCKSGARSAIATSVLQAKGYKDVLNLKGGFDAWAKKDYPIKTS</sequence>
<dbReference type="RefSeq" id="WP_386060582.1">
    <property type="nucleotide sequence ID" value="NZ_JBHTKL010000005.1"/>
</dbReference>
<keyword evidence="4" id="KW-1185">Reference proteome</keyword>
<dbReference type="PROSITE" id="PS50206">
    <property type="entry name" value="RHODANESE_3"/>
    <property type="match status" value="2"/>
</dbReference>
<dbReference type="Proteomes" id="UP001596990">
    <property type="component" value="Unassembled WGS sequence"/>
</dbReference>
<name>A0ABW3L2C6_9BACI</name>